<evidence type="ECO:0000313" key="9">
    <source>
        <dbReference type="Proteomes" id="UP001143474"/>
    </source>
</evidence>
<keyword evidence="4 6" id="KW-0472">Membrane</keyword>
<sequence length="453" mass="49052">MTYRSSFRRRRKPPPINPAPAPATTLSSVYCFLLLLLPSQYVIGPLGGAGTPAGVFAVVILLAYLLAWLAPRSTAIRQPQPLRIAMVLFGAAVLASYASGMTRQLTVLEINGLDRGLIIAAGWIGSALIICDGVDRMDLLEKLRRRVVAFGTAIAALGVLQFFTALDLAQYIQIPGLSLSVPYSSVHGRDEFNRIAATAAHPIEFGVVLGLLLPLALHGARHAPPELRRRRWAQVMLIAAALPMTISRTAMLGAVLVAVVVVPTWTRKERRRAYVLFGAFGVVMRLAIPGLLGTIFALFENIGNDSSTQFRLHDYSAATDYFSEHPWFGRGFGTFLPNLYRILDNQYLVTLIEMGVIGSISVVVCFGTGWVLARRARRLSDDPELRHLAQCVAASVLVGAVSLATYDSLAFPMCAGLMFVVMGFAGAVYNIANRAVPQETPISTSSEPVLQTS</sequence>
<reference evidence="8" key="1">
    <citation type="journal article" date="2014" name="Int. J. Syst. Evol. Microbiol.">
        <title>Complete genome sequence of Corynebacterium casei LMG S-19264T (=DSM 44701T), isolated from a smear-ripened cheese.</title>
        <authorList>
            <consortium name="US DOE Joint Genome Institute (JGI-PGF)"/>
            <person name="Walter F."/>
            <person name="Albersmeier A."/>
            <person name="Kalinowski J."/>
            <person name="Ruckert C."/>
        </authorList>
    </citation>
    <scope>NUCLEOTIDE SEQUENCE</scope>
    <source>
        <strain evidence="8">VKM Ac-2007</strain>
    </source>
</reference>
<feature type="transmembrane region" description="Helical" evidence="6">
    <location>
        <begin position="385"/>
        <end position="404"/>
    </location>
</feature>
<evidence type="ECO:0000259" key="7">
    <source>
        <dbReference type="Pfam" id="PF04932"/>
    </source>
</evidence>
<dbReference type="InterPro" id="IPR051533">
    <property type="entry name" value="WaaL-like"/>
</dbReference>
<feature type="transmembrane region" description="Helical" evidence="6">
    <location>
        <begin position="49"/>
        <end position="70"/>
    </location>
</feature>
<feature type="transmembrane region" description="Helical" evidence="6">
    <location>
        <begin position="235"/>
        <end position="262"/>
    </location>
</feature>
<dbReference type="Proteomes" id="UP001143474">
    <property type="component" value="Unassembled WGS sequence"/>
</dbReference>
<feature type="compositionally biased region" description="Basic residues" evidence="5">
    <location>
        <begin position="1"/>
        <end position="13"/>
    </location>
</feature>
<organism evidence="8 9">
    <name type="scientific">Streptosporangium carneum</name>
    <dbReference type="NCBI Taxonomy" id="47481"/>
    <lineage>
        <taxon>Bacteria</taxon>
        <taxon>Bacillati</taxon>
        <taxon>Actinomycetota</taxon>
        <taxon>Actinomycetes</taxon>
        <taxon>Streptosporangiales</taxon>
        <taxon>Streptosporangiaceae</taxon>
        <taxon>Streptosporangium</taxon>
    </lineage>
</organism>
<evidence type="ECO:0000313" key="8">
    <source>
        <dbReference type="EMBL" id="GLK14364.1"/>
    </source>
</evidence>
<proteinExistence type="predicted"/>
<feature type="transmembrane region" description="Helical" evidence="6">
    <location>
        <begin position="21"/>
        <end position="43"/>
    </location>
</feature>
<name>A0A9W6MH14_9ACTN</name>
<feature type="transmembrane region" description="Helical" evidence="6">
    <location>
        <begin position="274"/>
        <end position="299"/>
    </location>
</feature>
<keyword evidence="3 6" id="KW-1133">Transmembrane helix</keyword>
<feature type="transmembrane region" description="Helical" evidence="6">
    <location>
        <begin position="118"/>
        <end position="135"/>
    </location>
</feature>
<dbReference type="InterPro" id="IPR007016">
    <property type="entry name" value="O-antigen_ligase-rel_domated"/>
</dbReference>
<dbReference type="PANTHER" id="PTHR37422:SF23">
    <property type="entry name" value="TEICHURONIC ACID BIOSYNTHESIS PROTEIN TUAE"/>
    <property type="match status" value="1"/>
</dbReference>
<dbReference type="GO" id="GO:0016020">
    <property type="term" value="C:membrane"/>
    <property type="evidence" value="ECO:0007669"/>
    <property type="project" value="UniProtKB-SubCell"/>
</dbReference>
<evidence type="ECO:0000256" key="3">
    <source>
        <dbReference type="ARBA" id="ARBA00022989"/>
    </source>
</evidence>
<feature type="transmembrane region" description="Helical" evidence="6">
    <location>
        <begin position="82"/>
        <end position="98"/>
    </location>
</feature>
<keyword evidence="2 6" id="KW-0812">Transmembrane</keyword>
<dbReference type="EMBL" id="BSEV01000031">
    <property type="protein sequence ID" value="GLK14364.1"/>
    <property type="molecule type" value="Genomic_DNA"/>
</dbReference>
<accession>A0A9W6MH14</accession>
<keyword evidence="9" id="KW-1185">Reference proteome</keyword>
<feature type="transmembrane region" description="Helical" evidence="6">
    <location>
        <begin position="347"/>
        <end position="373"/>
    </location>
</feature>
<gene>
    <name evidence="8" type="ORF">GCM10017600_77760</name>
</gene>
<feature type="transmembrane region" description="Helical" evidence="6">
    <location>
        <begin position="410"/>
        <end position="432"/>
    </location>
</feature>
<reference evidence="8" key="2">
    <citation type="submission" date="2023-01" db="EMBL/GenBank/DDBJ databases">
        <authorList>
            <person name="Sun Q."/>
            <person name="Evtushenko L."/>
        </authorList>
    </citation>
    <scope>NUCLEOTIDE SEQUENCE</scope>
    <source>
        <strain evidence="8">VKM Ac-2007</strain>
    </source>
</reference>
<dbReference type="RefSeq" id="WP_271222604.1">
    <property type="nucleotide sequence ID" value="NZ_BAAAVD010000033.1"/>
</dbReference>
<evidence type="ECO:0000256" key="5">
    <source>
        <dbReference type="SAM" id="MobiDB-lite"/>
    </source>
</evidence>
<dbReference type="PANTHER" id="PTHR37422">
    <property type="entry name" value="TEICHURONIC ACID BIOSYNTHESIS PROTEIN TUAE"/>
    <property type="match status" value="1"/>
</dbReference>
<evidence type="ECO:0000256" key="1">
    <source>
        <dbReference type="ARBA" id="ARBA00004141"/>
    </source>
</evidence>
<feature type="domain" description="O-antigen ligase-related" evidence="7">
    <location>
        <begin position="235"/>
        <end position="361"/>
    </location>
</feature>
<evidence type="ECO:0000256" key="4">
    <source>
        <dbReference type="ARBA" id="ARBA00023136"/>
    </source>
</evidence>
<dbReference type="Pfam" id="PF04932">
    <property type="entry name" value="Wzy_C"/>
    <property type="match status" value="1"/>
</dbReference>
<protein>
    <recommendedName>
        <fullName evidence="7">O-antigen ligase-related domain-containing protein</fullName>
    </recommendedName>
</protein>
<comment type="caution">
    <text evidence="8">The sequence shown here is derived from an EMBL/GenBank/DDBJ whole genome shotgun (WGS) entry which is preliminary data.</text>
</comment>
<comment type="subcellular location">
    <subcellularLocation>
        <location evidence="1">Membrane</location>
        <topology evidence="1">Multi-pass membrane protein</topology>
    </subcellularLocation>
</comment>
<feature type="transmembrane region" description="Helical" evidence="6">
    <location>
        <begin position="147"/>
        <end position="172"/>
    </location>
</feature>
<evidence type="ECO:0000256" key="2">
    <source>
        <dbReference type="ARBA" id="ARBA00022692"/>
    </source>
</evidence>
<feature type="region of interest" description="Disordered" evidence="5">
    <location>
        <begin position="1"/>
        <end position="20"/>
    </location>
</feature>
<evidence type="ECO:0000256" key="6">
    <source>
        <dbReference type="SAM" id="Phobius"/>
    </source>
</evidence>
<dbReference type="AlphaFoldDB" id="A0A9W6MH14"/>